<name>A0A3N0YF01_ANAGA</name>
<sequence>MEQSNLTCDAENQIGTVSKQFKATFALTLNPPIERELFGTVLEAVVSGDVKETVQAALVSCKVKDENVAKENGRKPNVTIYRPDDIKADSVSLVCKVTSSNLGNVYIMWKVGDESYKEGRTSAPIHQNDSTSILSILTIPKKTYENPKTTVTCAVKHANMDKIGSPLQVTTSQSKNTECPIDYSEKS</sequence>
<comment type="caution">
    <text evidence="2">The sequence shown here is derived from an EMBL/GenBank/DDBJ whole genome shotgun (WGS) entry which is preliminary data.</text>
</comment>
<dbReference type="Proteomes" id="UP000281406">
    <property type="component" value="Unassembled WGS sequence"/>
</dbReference>
<dbReference type="SMART" id="SM00407">
    <property type="entry name" value="IGc1"/>
    <property type="match status" value="1"/>
</dbReference>
<evidence type="ECO:0000313" key="2">
    <source>
        <dbReference type="EMBL" id="ROL44846.1"/>
    </source>
</evidence>
<dbReference type="OrthoDB" id="9945861at2759"/>
<keyword evidence="3" id="KW-1185">Reference proteome</keyword>
<reference evidence="2 3" key="1">
    <citation type="submission" date="2018-10" db="EMBL/GenBank/DDBJ databases">
        <title>Genome assembly for a Yunnan-Guizhou Plateau 3E fish, Anabarilius grahami (Regan), and its evolutionary and genetic applications.</title>
        <authorList>
            <person name="Jiang W."/>
        </authorList>
    </citation>
    <scope>NUCLEOTIDE SEQUENCE [LARGE SCALE GENOMIC DNA]</scope>
    <source>
        <strain evidence="2">AG-KIZ</strain>
        <tissue evidence="2">Muscle</tissue>
    </source>
</reference>
<dbReference type="InterPro" id="IPR036179">
    <property type="entry name" value="Ig-like_dom_sf"/>
</dbReference>
<dbReference type="PROSITE" id="PS50835">
    <property type="entry name" value="IG_LIKE"/>
    <property type="match status" value="1"/>
</dbReference>
<dbReference type="EMBL" id="RJVU01043790">
    <property type="protein sequence ID" value="ROL44846.1"/>
    <property type="molecule type" value="Genomic_DNA"/>
</dbReference>
<dbReference type="Pfam" id="PF07654">
    <property type="entry name" value="C1-set"/>
    <property type="match status" value="1"/>
</dbReference>
<dbReference type="Gene3D" id="2.60.40.10">
    <property type="entry name" value="Immunoglobulins"/>
    <property type="match status" value="1"/>
</dbReference>
<dbReference type="CDD" id="cd00098">
    <property type="entry name" value="IgC1"/>
    <property type="match status" value="1"/>
</dbReference>
<evidence type="ECO:0000259" key="1">
    <source>
        <dbReference type="PROSITE" id="PS50835"/>
    </source>
</evidence>
<dbReference type="InterPro" id="IPR007110">
    <property type="entry name" value="Ig-like_dom"/>
</dbReference>
<feature type="domain" description="Ig-like" evidence="1">
    <location>
        <begin position="76"/>
        <end position="170"/>
    </location>
</feature>
<proteinExistence type="predicted"/>
<organism evidence="2 3">
    <name type="scientific">Anabarilius grahami</name>
    <name type="common">Kanglang fish</name>
    <name type="synonym">Barilius grahami</name>
    <dbReference type="NCBI Taxonomy" id="495550"/>
    <lineage>
        <taxon>Eukaryota</taxon>
        <taxon>Metazoa</taxon>
        <taxon>Chordata</taxon>
        <taxon>Craniata</taxon>
        <taxon>Vertebrata</taxon>
        <taxon>Euteleostomi</taxon>
        <taxon>Actinopterygii</taxon>
        <taxon>Neopterygii</taxon>
        <taxon>Teleostei</taxon>
        <taxon>Ostariophysi</taxon>
        <taxon>Cypriniformes</taxon>
        <taxon>Xenocyprididae</taxon>
        <taxon>Xenocypridinae</taxon>
        <taxon>Xenocypridinae incertae sedis</taxon>
        <taxon>Anabarilius</taxon>
    </lineage>
</organism>
<dbReference type="InterPro" id="IPR003597">
    <property type="entry name" value="Ig_C1-set"/>
</dbReference>
<dbReference type="InterPro" id="IPR013783">
    <property type="entry name" value="Ig-like_fold"/>
</dbReference>
<evidence type="ECO:0000313" key="3">
    <source>
        <dbReference type="Proteomes" id="UP000281406"/>
    </source>
</evidence>
<dbReference type="SUPFAM" id="SSF48726">
    <property type="entry name" value="Immunoglobulin"/>
    <property type="match status" value="1"/>
</dbReference>
<gene>
    <name evidence="2" type="ORF">DPX16_0119</name>
</gene>
<protein>
    <recommendedName>
        <fullName evidence="1">Ig-like domain-containing protein</fullName>
    </recommendedName>
</protein>
<dbReference type="AlphaFoldDB" id="A0A3N0YF01"/>
<accession>A0A3N0YF01</accession>